<evidence type="ECO:0000256" key="1">
    <source>
        <dbReference type="SAM" id="MobiDB-lite"/>
    </source>
</evidence>
<name>A0A9Q1Q6H3_9CARY</name>
<reference evidence="2" key="1">
    <citation type="submission" date="2022-04" db="EMBL/GenBank/DDBJ databases">
        <title>Carnegiea gigantea Genome sequencing and assembly v2.</title>
        <authorList>
            <person name="Copetti D."/>
            <person name="Sanderson M.J."/>
            <person name="Burquez A."/>
            <person name="Wojciechowski M.F."/>
        </authorList>
    </citation>
    <scope>NUCLEOTIDE SEQUENCE</scope>
    <source>
        <strain evidence="2">SGP5-SGP5p</strain>
        <tissue evidence="2">Aerial part</tissue>
    </source>
</reference>
<comment type="caution">
    <text evidence="2">The sequence shown here is derived from an EMBL/GenBank/DDBJ whole genome shotgun (WGS) entry which is preliminary data.</text>
</comment>
<proteinExistence type="predicted"/>
<organism evidence="2 3">
    <name type="scientific">Carnegiea gigantea</name>
    <dbReference type="NCBI Taxonomy" id="171969"/>
    <lineage>
        <taxon>Eukaryota</taxon>
        <taxon>Viridiplantae</taxon>
        <taxon>Streptophyta</taxon>
        <taxon>Embryophyta</taxon>
        <taxon>Tracheophyta</taxon>
        <taxon>Spermatophyta</taxon>
        <taxon>Magnoliopsida</taxon>
        <taxon>eudicotyledons</taxon>
        <taxon>Gunneridae</taxon>
        <taxon>Pentapetalae</taxon>
        <taxon>Caryophyllales</taxon>
        <taxon>Cactineae</taxon>
        <taxon>Cactaceae</taxon>
        <taxon>Cactoideae</taxon>
        <taxon>Echinocereeae</taxon>
        <taxon>Carnegiea</taxon>
    </lineage>
</organism>
<dbReference type="EMBL" id="JAKOGI010000828">
    <property type="protein sequence ID" value="KAJ8430066.1"/>
    <property type="molecule type" value="Genomic_DNA"/>
</dbReference>
<dbReference type="Proteomes" id="UP001153076">
    <property type="component" value="Unassembled WGS sequence"/>
</dbReference>
<evidence type="ECO:0000313" key="2">
    <source>
        <dbReference type="EMBL" id="KAJ8430066.1"/>
    </source>
</evidence>
<dbReference type="AlphaFoldDB" id="A0A9Q1Q6H3"/>
<gene>
    <name evidence="2" type="ORF">Cgig2_020986</name>
</gene>
<sequence length="294" mass="33301">MVDIQPMNKEQEGPVALINADSNLAKKPEIKIIGCYLKDYLIANLNDEKKQDVNEIGLSVANAYNTKQVNYVLPNFGICCCSLLLAYGNMSMTKEDVDLTLCLLKGLLELLNRKMKLMGNSDPIMITSLSMGNYSVEPKSSRYMERMTSKEILSYSSCLHLDWVVFKLRLVHYQFLTLKGWLNKEMKLKKEDEFEVGFGKGGRDNPLDITKVIYEEQEREQRNRSSEPDAKAKEEIGVSKVISHDIIKKVVAWSTYPTQKDKKSSSGNKSDALIKGKSKKSKCTSLVFLPNSFE</sequence>
<evidence type="ECO:0000313" key="3">
    <source>
        <dbReference type="Proteomes" id="UP001153076"/>
    </source>
</evidence>
<accession>A0A9Q1Q6H3</accession>
<feature type="region of interest" description="Disordered" evidence="1">
    <location>
        <begin position="257"/>
        <end position="281"/>
    </location>
</feature>
<keyword evidence="3" id="KW-1185">Reference proteome</keyword>
<protein>
    <submittedName>
        <fullName evidence="2">Uncharacterized protein</fullName>
    </submittedName>
</protein>